<dbReference type="KEGG" id="dcr:108205635"/>
<dbReference type="EMBL" id="CP093344">
    <property type="protein sequence ID" value="WOG90489.1"/>
    <property type="molecule type" value="Genomic_DNA"/>
</dbReference>
<gene>
    <name evidence="2" type="ORF">DCAR_0209733</name>
</gene>
<dbReference type="PANTHER" id="PTHR46410">
    <property type="entry name" value="AT-RICH INTERACTIVE DOMAIN-CONTAINING PROTEIN 2"/>
    <property type="match status" value="1"/>
</dbReference>
<dbReference type="PROSITE" id="PS51011">
    <property type="entry name" value="ARID"/>
    <property type="match status" value="1"/>
</dbReference>
<dbReference type="Gene3D" id="1.10.150.60">
    <property type="entry name" value="ARID DNA-binding domain"/>
    <property type="match status" value="1"/>
</dbReference>
<feature type="domain" description="ARID" evidence="1">
    <location>
        <begin position="45"/>
        <end position="138"/>
    </location>
</feature>
<evidence type="ECO:0000259" key="1">
    <source>
        <dbReference type="PROSITE" id="PS51011"/>
    </source>
</evidence>
<reference evidence="2" key="2">
    <citation type="submission" date="2022-03" db="EMBL/GenBank/DDBJ databases">
        <title>Draft title - Genomic analysis of global carrot germplasm unveils the trajectory of domestication and the origin of high carotenoid orange carrot.</title>
        <authorList>
            <person name="Iorizzo M."/>
            <person name="Ellison S."/>
            <person name="Senalik D."/>
            <person name="Macko-Podgorni A."/>
            <person name="Grzebelus D."/>
            <person name="Bostan H."/>
            <person name="Rolling W."/>
            <person name="Curaba J."/>
            <person name="Simon P."/>
        </authorList>
    </citation>
    <scope>NUCLEOTIDE SEQUENCE</scope>
    <source>
        <tissue evidence="2">Leaf</tissue>
    </source>
</reference>
<dbReference type="SUPFAM" id="SSF46774">
    <property type="entry name" value="ARID-like"/>
    <property type="match status" value="1"/>
</dbReference>
<dbReference type="InterPro" id="IPR036431">
    <property type="entry name" value="ARID_dom_sf"/>
</dbReference>
<dbReference type="CDD" id="cd16100">
    <property type="entry name" value="ARID"/>
    <property type="match status" value="1"/>
</dbReference>
<dbReference type="Pfam" id="PF01388">
    <property type="entry name" value="ARID"/>
    <property type="match status" value="1"/>
</dbReference>
<proteinExistence type="predicted"/>
<dbReference type="GO" id="GO:0003677">
    <property type="term" value="F:DNA binding"/>
    <property type="evidence" value="ECO:0007669"/>
    <property type="project" value="InterPro"/>
</dbReference>
<dbReference type="Proteomes" id="UP000077755">
    <property type="component" value="Chromosome 2"/>
</dbReference>
<reference evidence="2" key="1">
    <citation type="journal article" date="2016" name="Nat. Genet.">
        <title>A high-quality carrot genome assembly provides new insights into carotenoid accumulation and asterid genome evolution.</title>
        <authorList>
            <person name="Iorizzo M."/>
            <person name="Ellison S."/>
            <person name="Senalik D."/>
            <person name="Zeng P."/>
            <person name="Satapoomin P."/>
            <person name="Huang J."/>
            <person name="Bowman M."/>
            <person name="Iovene M."/>
            <person name="Sanseverino W."/>
            <person name="Cavagnaro P."/>
            <person name="Yildiz M."/>
            <person name="Macko-Podgorni A."/>
            <person name="Moranska E."/>
            <person name="Grzebelus E."/>
            <person name="Grzebelus D."/>
            <person name="Ashrafi H."/>
            <person name="Zheng Z."/>
            <person name="Cheng S."/>
            <person name="Spooner D."/>
            <person name="Van Deynze A."/>
            <person name="Simon P."/>
        </authorList>
    </citation>
    <scope>NUCLEOTIDE SEQUENCE</scope>
    <source>
        <tissue evidence="2">Leaf</tissue>
    </source>
</reference>
<keyword evidence="3" id="KW-1185">Reference proteome</keyword>
<evidence type="ECO:0000313" key="2">
    <source>
        <dbReference type="EMBL" id="WOG90489.1"/>
    </source>
</evidence>
<dbReference type="InterPro" id="IPR001606">
    <property type="entry name" value="ARID_dom"/>
</dbReference>
<name>A0AAF0WJY6_DAUCS</name>
<dbReference type="AlphaFoldDB" id="A0AAF0WJY6"/>
<dbReference type="SMART" id="SM00501">
    <property type="entry name" value="BRIGHT"/>
    <property type="match status" value="1"/>
</dbReference>
<accession>A0AAF0WJY6</accession>
<sequence>MAGFSKIADGFALDSPDKVEGGEFNDILEDIVPFSKGFFEGDKKEDIECMFNQVVSAFLSEICGDKFSRPLPPMLGNGKAVDLYKLYSVVRDKGGYDVVSDNGLWGCVAKEFGLSFEFGSCLKLIYVKYLNSIGEWVERTLNVKDLKDKIGGGEEVQGVQVMELEMDRTEKDRGRVHLDLEESRLGDSEEVRTEHVRDLKQDARGFVYENVAKDEKDREQMHLDLEESKSNITGGGKLCEGSKIWSFTDLDEAKRSVINMLFESSGEGELDEDKCPNDEVQSLVQFNGNEKIENDKLIDDAKTRDFNFESEGTGDFYNRKRKRECIPGLLNWVTKVARDPCNPVIGCLPERSKWKYFGNQHLWKQILFVREAMMVKRGASSSVEQSIWQKKQKMHPTMYEDYPVPAKLSRGPSFKRSQARLCSDTQGDSEDTFGRQNLRLAESLAGLWLKNYNRKRIPVGVYFQAELPDWDGKSCESDSKWLGTRVWPQGKELSCDSMIERNHTGVGRRDFCGCEFRGSFECVRFHVSEKRSRLKLELGLAFYHWQIDQMGEEVAFSWNKVEEIKFDEIVKSNPPSQGKCFWEEIHKLFPYKKREQLVSYYFNVFLLRRRGLQNRSIPIEISSDDDDLEFETTTNCSGHGAMKSPKFNYCSPKKTHLNFRGNPKTG</sequence>
<dbReference type="SMART" id="SM01014">
    <property type="entry name" value="ARID"/>
    <property type="match status" value="1"/>
</dbReference>
<dbReference type="InterPro" id="IPR001005">
    <property type="entry name" value="SANT/Myb"/>
</dbReference>
<protein>
    <recommendedName>
        <fullName evidence="1">ARID domain-containing protein</fullName>
    </recommendedName>
</protein>
<dbReference type="CDD" id="cd00167">
    <property type="entry name" value="SANT"/>
    <property type="match status" value="1"/>
</dbReference>
<evidence type="ECO:0000313" key="3">
    <source>
        <dbReference type="Proteomes" id="UP000077755"/>
    </source>
</evidence>
<organism evidence="2 3">
    <name type="scientific">Daucus carota subsp. sativus</name>
    <name type="common">Carrot</name>
    <dbReference type="NCBI Taxonomy" id="79200"/>
    <lineage>
        <taxon>Eukaryota</taxon>
        <taxon>Viridiplantae</taxon>
        <taxon>Streptophyta</taxon>
        <taxon>Embryophyta</taxon>
        <taxon>Tracheophyta</taxon>
        <taxon>Spermatophyta</taxon>
        <taxon>Magnoliopsida</taxon>
        <taxon>eudicotyledons</taxon>
        <taxon>Gunneridae</taxon>
        <taxon>Pentapetalae</taxon>
        <taxon>asterids</taxon>
        <taxon>campanulids</taxon>
        <taxon>Apiales</taxon>
        <taxon>Apiaceae</taxon>
        <taxon>Apioideae</taxon>
        <taxon>Scandiceae</taxon>
        <taxon>Daucinae</taxon>
        <taxon>Daucus</taxon>
        <taxon>Daucus sect. Daucus</taxon>
    </lineage>
</organism>
<dbReference type="PANTHER" id="PTHR46410:SF1">
    <property type="entry name" value="AT-RICH INTERACTIVE DOMAIN-CONTAINING PROTEIN 1"/>
    <property type="match status" value="1"/>
</dbReference>